<dbReference type="Gramene" id="OIT29203">
    <property type="protein sequence ID" value="OIT29203"/>
    <property type="gene ID" value="A4A49_21964"/>
</dbReference>
<evidence type="ECO:0000313" key="9">
    <source>
        <dbReference type="EMBL" id="OIT29203.1"/>
    </source>
</evidence>
<dbReference type="InterPro" id="IPR045074">
    <property type="entry name" value="GST_C_Tau"/>
</dbReference>
<protein>
    <recommendedName>
        <fullName evidence="1">glutathione transferase</fullName>
        <ecNumber evidence="1">2.5.1.18</ecNumber>
    </recommendedName>
</protein>
<comment type="catalytic activity">
    <reaction evidence="6">
        <text>RX + glutathione = an S-substituted glutathione + a halide anion + H(+)</text>
        <dbReference type="Rhea" id="RHEA:16437"/>
        <dbReference type="ChEBI" id="CHEBI:15378"/>
        <dbReference type="ChEBI" id="CHEBI:16042"/>
        <dbReference type="ChEBI" id="CHEBI:17792"/>
        <dbReference type="ChEBI" id="CHEBI:57925"/>
        <dbReference type="ChEBI" id="CHEBI:90779"/>
        <dbReference type="EC" id="2.5.1.18"/>
    </reaction>
</comment>
<name>A0A314KIU3_NICAT</name>
<evidence type="ECO:0000259" key="7">
    <source>
        <dbReference type="PROSITE" id="PS50404"/>
    </source>
</evidence>
<feature type="domain" description="GST C-terminal" evidence="8">
    <location>
        <begin position="89"/>
        <end position="231"/>
    </location>
</feature>
<dbReference type="STRING" id="49451.A0A314KIU3"/>
<dbReference type="InterPro" id="IPR036249">
    <property type="entry name" value="Thioredoxin-like_sf"/>
</dbReference>
<dbReference type="Pfam" id="PF02798">
    <property type="entry name" value="GST_N"/>
    <property type="match status" value="1"/>
</dbReference>
<evidence type="ECO:0000313" key="10">
    <source>
        <dbReference type="Proteomes" id="UP000187609"/>
    </source>
</evidence>
<dbReference type="GO" id="GO:0004364">
    <property type="term" value="F:glutathione transferase activity"/>
    <property type="evidence" value="ECO:0007669"/>
    <property type="project" value="UniProtKB-EC"/>
</dbReference>
<evidence type="ECO:0000256" key="4">
    <source>
        <dbReference type="ARBA" id="ARBA00023294"/>
    </source>
</evidence>
<keyword evidence="10" id="KW-1185">Reference proteome</keyword>
<evidence type="ECO:0000256" key="1">
    <source>
        <dbReference type="ARBA" id="ARBA00012452"/>
    </source>
</evidence>
<dbReference type="CDD" id="cd03058">
    <property type="entry name" value="GST_N_Tau"/>
    <property type="match status" value="2"/>
</dbReference>
<evidence type="ECO:0000259" key="8">
    <source>
        <dbReference type="PROSITE" id="PS50405"/>
    </source>
</evidence>
<evidence type="ECO:0000256" key="6">
    <source>
        <dbReference type="ARBA" id="ARBA00047960"/>
    </source>
</evidence>
<dbReference type="EMBL" id="MJEQ01001838">
    <property type="protein sequence ID" value="OIT29203.1"/>
    <property type="molecule type" value="Genomic_DNA"/>
</dbReference>
<dbReference type="SUPFAM" id="SSF52833">
    <property type="entry name" value="Thioredoxin-like"/>
    <property type="match status" value="3"/>
</dbReference>
<dbReference type="InterPro" id="IPR045073">
    <property type="entry name" value="Omega/Tau-like"/>
</dbReference>
<dbReference type="GO" id="GO:0006749">
    <property type="term" value="P:glutathione metabolic process"/>
    <property type="evidence" value="ECO:0007669"/>
    <property type="project" value="InterPro"/>
</dbReference>
<dbReference type="Gene3D" id="3.40.30.10">
    <property type="entry name" value="Glutaredoxin"/>
    <property type="match status" value="3"/>
</dbReference>
<feature type="domain" description="GST N-terminal" evidence="7">
    <location>
        <begin position="316"/>
        <end position="395"/>
    </location>
</feature>
<dbReference type="SFLD" id="SFLDG00358">
    <property type="entry name" value="Main_(cytGST)"/>
    <property type="match status" value="2"/>
</dbReference>
<dbReference type="InterPro" id="IPR010987">
    <property type="entry name" value="Glutathione-S-Trfase_C-like"/>
</dbReference>
<proteinExistence type="inferred from homology"/>
<dbReference type="PANTHER" id="PTHR11260">
    <property type="entry name" value="GLUTATHIONE S-TRANSFERASE, GST, SUPERFAMILY, GST DOMAIN CONTAINING"/>
    <property type="match status" value="1"/>
</dbReference>
<dbReference type="InterPro" id="IPR036282">
    <property type="entry name" value="Glutathione-S-Trfase_C_sf"/>
</dbReference>
<accession>A0A314KIU3</accession>
<sequence length="476" mass="53554">MATNNVKLLGKHGCPFVNRVQMALGLKSIDHEFMEEDPFKKSELLLKSNPVNKKVPVLFHAEKPICESLLIVQYIDEAWPNNPSILPSDPYERATARFWAAYIDEKWFPLTAEYRKSEGEEAKAAARDKLVEGTLLLEEAFISCSKAKSFSSGDNIGYLDIILGSLLGWLKAEEILTSTKIFDETKIPQLVAWTERFCANKAVKDFIPESEKLAEGKEAKGINARETKKKICCWRKFLSRSAKLLRKSVMAAGNVKLLRVWASPLVNRVEIALKIKSIDPVFIQEILLPKSELLLKSNPVYKKIPILFHDEKPISNNVKVLGIQASPVVIRVLIALNVKSVAYEFIQEDMSNKSELLLKSNPVHKKIPVLIHGDKPISESLVIVQYIDETWTNGPSILPSDPYDRAIARFWAAYIDEKWFPLMSELGKAQGDEAKREVKEKLKEALVPLEEAFVKCSKGKAFFGGDNIGYLDIALG</sequence>
<dbReference type="InterPro" id="IPR004045">
    <property type="entry name" value="Glutathione_S-Trfase_N"/>
</dbReference>
<dbReference type="FunFam" id="3.40.30.10:FF:000044">
    <property type="entry name" value="Glutathione S-transferase GSTU6"/>
    <property type="match status" value="2"/>
</dbReference>
<dbReference type="PANTHER" id="PTHR11260:SF698">
    <property type="entry name" value="GLUTATHIONE TRANSFERASE"/>
    <property type="match status" value="1"/>
</dbReference>
<dbReference type="PROSITE" id="PS50404">
    <property type="entry name" value="GST_NTER"/>
    <property type="match status" value="2"/>
</dbReference>
<feature type="domain" description="GST N-terminal" evidence="7">
    <location>
        <begin position="4"/>
        <end position="83"/>
    </location>
</feature>
<feature type="domain" description="GST C-terminal" evidence="8">
    <location>
        <begin position="401"/>
        <end position="476"/>
    </location>
</feature>
<dbReference type="SUPFAM" id="SSF47616">
    <property type="entry name" value="GST C-terminal domain-like"/>
    <property type="match status" value="2"/>
</dbReference>
<comment type="similarity">
    <text evidence="5">Belongs to the GST superfamily. Tau family.</text>
</comment>
<keyword evidence="2" id="KW-0216">Detoxification</keyword>
<dbReference type="CDD" id="cd03185">
    <property type="entry name" value="GST_C_Tau"/>
    <property type="match status" value="2"/>
</dbReference>
<comment type="caution">
    <text evidence="9">The sequence shown here is derived from an EMBL/GenBank/DDBJ whole genome shotgun (WGS) entry which is preliminary data.</text>
</comment>
<keyword evidence="4" id="KW-0927">Auxin signaling pathway</keyword>
<dbReference type="GO" id="GO:0005737">
    <property type="term" value="C:cytoplasm"/>
    <property type="evidence" value="ECO:0007669"/>
    <property type="project" value="TreeGrafter"/>
</dbReference>
<dbReference type="GO" id="GO:0009734">
    <property type="term" value="P:auxin-activated signaling pathway"/>
    <property type="evidence" value="ECO:0007669"/>
    <property type="project" value="UniProtKB-KW"/>
</dbReference>
<dbReference type="InterPro" id="IPR040079">
    <property type="entry name" value="Glutathione_S-Trfase"/>
</dbReference>
<gene>
    <name evidence="9" type="primary">GSTU17_2</name>
    <name evidence="9" type="ORF">A4A49_21964</name>
</gene>
<evidence type="ECO:0000256" key="3">
    <source>
        <dbReference type="ARBA" id="ARBA00022679"/>
    </source>
</evidence>
<dbReference type="GO" id="GO:0009407">
    <property type="term" value="P:toxin catabolic process"/>
    <property type="evidence" value="ECO:0007669"/>
    <property type="project" value="UniProtKB-ARBA"/>
</dbReference>
<reference evidence="9" key="1">
    <citation type="submission" date="2016-11" db="EMBL/GenBank/DDBJ databases">
        <title>The genome of Nicotiana attenuata.</title>
        <authorList>
            <person name="Xu S."/>
            <person name="Brockmoeller T."/>
            <person name="Gaquerel E."/>
            <person name="Navarro A."/>
            <person name="Kuhl H."/>
            <person name="Gase K."/>
            <person name="Ling Z."/>
            <person name="Zhou W."/>
            <person name="Kreitzer C."/>
            <person name="Stanke M."/>
            <person name="Tang H."/>
            <person name="Lyons E."/>
            <person name="Pandey P."/>
            <person name="Pandey S.P."/>
            <person name="Timmermann B."/>
            <person name="Baldwin I.T."/>
        </authorList>
    </citation>
    <scope>NUCLEOTIDE SEQUENCE [LARGE SCALE GENOMIC DNA]</scope>
    <source>
        <strain evidence="9">UT</strain>
    </source>
</reference>
<dbReference type="EC" id="2.5.1.18" evidence="1"/>
<dbReference type="AlphaFoldDB" id="A0A314KIU3"/>
<evidence type="ECO:0000256" key="5">
    <source>
        <dbReference type="ARBA" id="ARBA00025743"/>
    </source>
</evidence>
<dbReference type="SFLD" id="SFLDS00019">
    <property type="entry name" value="Glutathione_Transferase_(cytos"/>
    <property type="match status" value="2"/>
</dbReference>
<dbReference type="Pfam" id="PF13417">
    <property type="entry name" value="GST_N_3"/>
    <property type="match status" value="1"/>
</dbReference>
<dbReference type="FunFam" id="1.20.1050.10:FF:000016">
    <property type="entry name" value="Glutathione S-transferase U9"/>
    <property type="match status" value="1"/>
</dbReference>
<dbReference type="PROSITE" id="PS50405">
    <property type="entry name" value="GST_CTER"/>
    <property type="match status" value="2"/>
</dbReference>
<dbReference type="SFLD" id="SFLDG01152">
    <property type="entry name" value="Main.3:_Omega-_and_Tau-like"/>
    <property type="match status" value="2"/>
</dbReference>
<evidence type="ECO:0000256" key="2">
    <source>
        <dbReference type="ARBA" id="ARBA00022575"/>
    </source>
</evidence>
<dbReference type="Gene3D" id="1.20.1050.10">
    <property type="match status" value="2"/>
</dbReference>
<dbReference type="Proteomes" id="UP000187609">
    <property type="component" value="Unassembled WGS sequence"/>
</dbReference>
<keyword evidence="3" id="KW-0808">Transferase</keyword>
<organism evidence="9 10">
    <name type="scientific">Nicotiana attenuata</name>
    <name type="common">Coyote tobacco</name>
    <dbReference type="NCBI Taxonomy" id="49451"/>
    <lineage>
        <taxon>Eukaryota</taxon>
        <taxon>Viridiplantae</taxon>
        <taxon>Streptophyta</taxon>
        <taxon>Embryophyta</taxon>
        <taxon>Tracheophyta</taxon>
        <taxon>Spermatophyta</taxon>
        <taxon>Magnoliopsida</taxon>
        <taxon>eudicotyledons</taxon>
        <taxon>Gunneridae</taxon>
        <taxon>Pentapetalae</taxon>
        <taxon>asterids</taxon>
        <taxon>lamiids</taxon>
        <taxon>Solanales</taxon>
        <taxon>Solanaceae</taxon>
        <taxon>Nicotianoideae</taxon>
        <taxon>Nicotianeae</taxon>
        <taxon>Nicotiana</taxon>
    </lineage>
</organism>
<dbReference type="SMR" id="A0A314KIU3"/>